<dbReference type="EMBL" id="CWGJ01000012">
    <property type="protein sequence ID" value="CRX38486.1"/>
    <property type="molecule type" value="Genomic_DNA"/>
</dbReference>
<feature type="binding site" evidence="13">
    <location>
        <position position="247"/>
    </location>
    <ligand>
        <name>Zn(2+)</name>
        <dbReference type="ChEBI" id="CHEBI:29105"/>
    </ligand>
</feature>
<evidence type="ECO:0000256" key="10">
    <source>
        <dbReference type="ARBA" id="ARBA00022917"/>
    </source>
</evidence>
<comment type="subunit">
    <text evidence="3 13">Monomer.</text>
</comment>
<gene>
    <name evidence="13 15" type="primary">cysS</name>
    <name evidence="15" type="ORF">ELAC_1143</name>
</gene>
<dbReference type="AlphaFoldDB" id="A0A0H5DPJ2"/>
<dbReference type="Proteomes" id="UP000220251">
    <property type="component" value="Unassembled WGS sequence"/>
</dbReference>
<dbReference type="InterPro" id="IPR056411">
    <property type="entry name" value="CysS_C"/>
</dbReference>
<keyword evidence="11 13" id="KW-0030">Aminoacyl-tRNA synthetase</keyword>
<feature type="short sequence motif" description="'KMSKS' region" evidence="13">
    <location>
        <begin position="275"/>
        <end position="279"/>
    </location>
</feature>
<comment type="subcellular location">
    <subcellularLocation>
        <location evidence="1 13">Cytoplasm</location>
    </subcellularLocation>
</comment>
<keyword evidence="4 13" id="KW-0963">Cytoplasm</keyword>
<dbReference type="GO" id="GO:0006423">
    <property type="term" value="P:cysteinyl-tRNA aminoacylation"/>
    <property type="evidence" value="ECO:0007669"/>
    <property type="project" value="UniProtKB-UniRule"/>
</dbReference>
<keyword evidence="7 13" id="KW-0547">Nucleotide-binding</keyword>
<feature type="binding site" evidence="13">
    <location>
        <position position="31"/>
    </location>
    <ligand>
        <name>Zn(2+)</name>
        <dbReference type="ChEBI" id="CHEBI:29105"/>
    </ligand>
</feature>
<name>A0A0H5DPJ2_9BACT</name>
<dbReference type="Pfam" id="PF23493">
    <property type="entry name" value="CysS_C"/>
    <property type="match status" value="1"/>
</dbReference>
<dbReference type="HAMAP" id="MF_00041">
    <property type="entry name" value="Cys_tRNA_synth"/>
    <property type="match status" value="1"/>
</dbReference>
<dbReference type="Pfam" id="PF01406">
    <property type="entry name" value="tRNA-synt_1e"/>
    <property type="match status" value="1"/>
</dbReference>
<evidence type="ECO:0000256" key="1">
    <source>
        <dbReference type="ARBA" id="ARBA00004496"/>
    </source>
</evidence>
<reference evidence="16" key="1">
    <citation type="submission" date="2015-06" db="EMBL/GenBank/DDBJ databases">
        <authorList>
            <person name="Bertelli C."/>
        </authorList>
    </citation>
    <scope>NUCLEOTIDE SEQUENCE [LARGE SCALE GENOMIC DNA]</scope>
    <source>
        <strain evidence="16">CRIB-30</strain>
    </source>
</reference>
<dbReference type="SUPFAM" id="SSF47323">
    <property type="entry name" value="Anticodon-binding domain of a subclass of class I aminoacyl-tRNA synthetases"/>
    <property type="match status" value="1"/>
</dbReference>
<dbReference type="InterPro" id="IPR015273">
    <property type="entry name" value="Cys-tRNA-synt_Ia_DALR"/>
</dbReference>
<dbReference type="GO" id="GO:0008270">
    <property type="term" value="F:zinc ion binding"/>
    <property type="evidence" value="ECO:0007669"/>
    <property type="project" value="UniProtKB-UniRule"/>
</dbReference>
<keyword evidence="10 13" id="KW-0648">Protein biosynthesis</keyword>
<evidence type="ECO:0000256" key="12">
    <source>
        <dbReference type="ARBA" id="ARBA00047398"/>
    </source>
</evidence>
<keyword evidence="5 13" id="KW-0436">Ligase</keyword>
<evidence type="ECO:0000256" key="3">
    <source>
        <dbReference type="ARBA" id="ARBA00011245"/>
    </source>
</evidence>
<feature type="binding site" evidence="13">
    <location>
        <position position="218"/>
    </location>
    <ligand>
        <name>Zn(2+)</name>
        <dbReference type="ChEBI" id="CHEBI:29105"/>
    </ligand>
</feature>
<proteinExistence type="inferred from homology"/>
<dbReference type="SUPFAM" id="SSF52374">
    <property type="entry name" value="Nucleotidylyl transferase"/>
    <property type="match status" value="1"/>
</dbReference>
<comment type="catalytic activity">
    <reaction evidence="12 13">
        <text>tRNA(Cys) + L-cysteine + ATP = L-cysteinyl-tRNA(Cys) + AMP + diphosphate</text>
        <dbReference type="Rhea" id="RHEA:17773"/>
        <dbReference type="Rhea" id="RHEA-COMP:9661"/>
        <dbReference type="Rhea" id="RHEA-COMP:9679"/>
        <dbReference type="ChEBI" id="CHEBI:30616"/>
        <dbReference type="ChEBI" id="CHEBI:33019"/>
        <dbReference type="ChEBI" id="CHEBI:35235"/>
        <dbReference type="ChEBI" id="CHEBI:78442"/>
        <dbReference type="ChEBI" id="CHEBI:78517"/>
        <dbReference type="ChEBI" id="CHEBI:456215"/>
        <dbReference type="EC" id="6.1.1.16"/>
    </reaction>
</comment>
<dbReference type="CDD" id="cd00672">
    <property type="entry name" value="CysRS_core"/>
    <property type="match status" value="1"/>
</dbReference>
<dbReference type="InterPro" id="IPR015803">
    <property type="entry name" value="Cys-tRNA-ligase"/>
</dbReference>
<accession>A0A0H5DPJ2</accession>
<evidence type="ECO:0000259" key="14">
    <source>
        <dbReference type="SMART" id="SM00840"/>
    </source>
</evidence>
<evidence type="ECO:0000256" key="11">
    <source>
        <dbReference type="ARBA" id="ARBA00023146"/>
    </source>
</evidence>
<sequence length="476" mass="54009">MKTPLSFFNTLTRKKEPLKTVKEGEVTLYTCGPTVYNYAHIGNFRCYMFEDTLRRTIKLCGYRLKHVMNITDVDDKTIKGAIKEGVSLEQYTEKYTNAFFNDLDALNIERADAYPKATAYIDEMVRLIEILIEKQVAYKGGDGSIYFAIEKFPGYGKLSHLHLDELKAGASDRVHHDEYEKDHAADFVLWKAYDEERDGPLYWDSPFGKGRPGWHIECSAMAMKLLGDSIDIHCGGVDNMFPHHENEIAQSEACTGCSFAGMWLHAEHLIVDGKKMSKSLGNFFTLRDLLEKGYSGRQIRYLLMQTHYRTQLNFTMQGLDAAQHSLARLDAFVDRLESIDEKDSGYAVEELLGKAELEFKNHLADDLNISAALATLFDLVREINALIDQGKIGLKEAQNTLSLLKLFDGALGVLKFQLKAEVPKELEEALENRAKARQNKDWKRADEIRDFIHSKGYIIEDSPKGAKLKKVEAAHG</sequence>
<comment type="similarity">
    <text evidence="2 13">Belongs to the class-I aminoacyl-tRNA synthetase family.</text>
</comment>
<feature type="short sequence motif" description="'HIGH' region" evidence="13">
    <location>
        <begin position="33"/>
        <end position="43"/>
    </location>
</feature>
<dbReference type="InterPro" id="IPR014729">
    <property type="entry name" value="Rossmann-like_a/b/a_fold"/>
</dbReference>
<organism evidence="15 16">
    <name type="scientific">Estrella lausannensis</name>
    <dbReference type="NCBI Taxonomy" id="483423"/>
    <lineage>
        <taxon>Bacteria</taxon>
        <taxon>Pseudomonadati</taxon>
        <taxon>Chlamydiota</taxon>
        <taxon>Chlamydiia</taxon>
        <taxon>Parachlamydiales</taxon>
        <taxon>Candidatus Criblamydiaceae</taxon>
        <taxon>Estrella</taxon>
    </lineage>
</organism>
<dbReference type="EC" id="6.1.1.16" evidence="13"/>
<keyword evidence="6 13" id="KW-0479">Metal-binding</keyword>
<dbReference type="GO" id="GO:0005524">
    <property type="term" value="F:ATP binding"/>
    <property type="evidence" value="ECO:0007669"/>
    <property type="project" value="UniProtKB-UniRule"/>
</dbReference>
<dbReference type="InterPro" id="IPR024909">
    <property type="entry name" value="Cys-tRNA/MSH_ligase"/>
</dbReference>
<evidence type="ECO:0000313" key="16">
    <source>
        <dbReference type="Proteomes" id="UP000220251"/>
    </source>
</evidence>
<dbReference type="RefSeq" id="WP_098038343.1">
    <property type="nucleotide sequence ID" value="NZ_CWGJ01000012.1"/>
</dbReference>
<evidence type="ECO:0000256" key="2">
    <source>
        <dbReference type="ARBA" id="ARBA00005594"/>
    </source>
</evidence>
<dbReference type="InterPro" id="IPR009080">
    <property type="entry name" value="tRNAsynth_Ia_anticodon-bd"/>
</dbReference>
<dbReference type="NCBIfam" id="TIGR00435">
    <property type="entry name" value="cysS"/>
    <property type="match status" value="1"/>
</dbReference>
<protein>
    <recommendedName>
        <fullName evidence="13">Cysteine--tRNA ligase</fullName>
        <ecNumber evidence="13">6.1.1.16</ecNumber>
    </recommendedName>
    <alternativeName>
        <fullName evidence="13">Cysteinyl-tRNA synthetase</fullName>
        <shortName evidence="13">CysRS</shortName>
    </alternativeName>
</protein>
<evidence type="ECO:0000313" key="15">
    <source>
        <dbReference type="EMBL" id="CRX38486.1"/>
    </source>
</evidence>
<feature type="binding site" evidence="13">
    <location>
        <position position="278"/>
    </location>
    <ligand>
        <name>ATP</name>
        <dbReference type="ChEBI" id="CHEBI:30616"/>
    </ligand>
</feature>
<dbReference type="PRINTS" id="PR00983">
    <property type="entry name" value="TRNASYNTHCYS"/>
</dbReference>
<evidence type="ECO:0000256" key="5">
    <source>
        <dbReference type="ARBA" id="ARBA00022598"/>
    </source>
</evidence>
<dbReference type="Gene3D" id="3.40.50.620">
    <property type="entry name" value="HUPs"/>
    <property type="match status" value="1"/>
</dbReference>
<dbReference type="Gene3D" id="1.20.120.1910">
    <property type="entry name" value="Cysteine-tRNA ligase, C-terminal anti-codon recognition domain"/>
    <property type="match status" value="1"/>
</dbReference>
<dbReference type="OrthoDB" id="9815130at2"/>
<keyword evidence="9 13" id="KW-0067">ATP-binding</keyword>
<evidence type="ECO:0000256" key="6">
    <source>
        <dbReference type="ARBA" id="ARBA00022723"/>
    </source>
</evidence>
<evidence type="ECO:0000256" key="8">
    <source>
        <dbReference type="ARBA" id="ARBA00022833"/>
    </source>
</evidence>
<dbReference type="GO" id="GO:0005829">
    <property type="term" value="C:cytosol"/>
    <property type="evidence" value="ECO:0007669"/>
    <property type="project" value="TreeGrafter"/>
</dbReference>
<dbReference type="SMART" id="SM00840">
    <property type="entry name" value="DALR_2"/>
    <property type="match status" value="1"/>
</dbReference>
<dbReference type="InterPro" id="IPR032678">
    <property type="entry name" value="tRNA-synt_1_cat_dom"/>
</dbReference>
<keyword evidence="8 13" id="KW-0862">Zinc</keyword>
<dbReference type="FunFam" id="3.40.50.620:FF:000130">
    <property type="entry name" value="Cysteine--tRNA ligase"/>
    <property type="match status" value="1"/>
</dbReference>
<dbReference type="GO" id="GO:0004817">
    <property type="term" value="F:cysteine-tRNA ligase activity"/>
    <property type="evidence" value="ECO:0007669"/>
    <property type="project" value="UniProtKB-UniRule"/>
</dbReference>
<evidence type="ECO:0000256" key="9">
    <source>
        <dbReference type="ARBA" id="ARBA00022840"/>
    </source>
</evidence>
<dbReference type="PANTHER" id="PTHR10890">
    <property type="entry name" value="CYSTEINYL-TRNA SYNTHETASE"/>
    <property type="match status" value="1"/>
</dbReference>
<feature type="binding site" evidence="13">
    <location>
        <position position="243"/>
    </location>
    <ligand>
        <name>Zn(2+)</name>
        <dbReference type="ChEBI" id="CHEBI:29105"/>
    </ligand>
</feature>
<evidence type="ECO:0000256" key="4">
    <source>
        <dbReference type="ARBA" id="ARBA00022490"/>
    </source>
</evidence>
<dbReference type="PANTHER" id="PTHR10890:SF3">
    <property type="entry name" value="CYSTEINE--TRNA LIGASE, CYTOPLASMIC"/>
    <property type="match status" value="1"/>
</dbReference>
<evidence type="ECO:0000256" key="13">
    <source>
        <dbReference type="HAMAP-Rule" id="MF_00041"/>
    </source>
</evidence>
<feature type="domain" description="Cysteinyl-tRNA synthetase class Ia DALR" evidence="14">
    <location>
        <begin position="358"/>
        <end position="422"/>
    </location>
</feature>
<dbReference type="Pfam" id="PF09190">
    <property type="entry name" value="DALR_2"/>
    <property type="match status" value="1"/>
</dbReference>
<evidence type="ECO:0000256" key="7">
    <source>
        <dbReference type="ARBA" id="ARBA00022741"/>
    </source>
</evidence>
<comment type="cofactor">
    <cofactor evidence="13">
        <name>Zn(2+)</name>
        <dbReference type="ChEBI" id="CHEBI:29105"/>
    </cofactor>
    <text evidence="13">Binds 1 zinc ion per subunit.</text>
</comment>
<keyword evidence="16" id="KW-1185">Reference proteome</keyword>